<organism evidence="3 4">
    <name type="scientific">Xanthomonas cassavae CFBP 4642</name>
    <dbReference type="NCBI Taxonomy" id="1219375"/>
    <lineage>
        <taxon>Bacteria</taxon>
        <taxon>Pseudomonadati</taxon>
        <taxon>Pseudomonadota</taxon>
        <taxon>Gammaproteobacteria</taxon>
        <taxon>Lysobacterales</taxon>
        <taxon>Lysobacteraceae</taxon>
        <taxon>Xanthomonas</taxon>
    </lineage>
</organism>
<reference evidence="3 4" key="1">
    <citation type="submission" date="2021-10" db="EMBL/GenBank/DDBJ databases">
        <title>Genome sequencing of Xanthomonas strains from NCPPB.</title>
        <authorList>
            <person name="Hussein R."/>
            <person name="Harrison J."/>
            <person name="Studholme D.J."/>
            <person name="Vicente J."/>
            <person name="Grant M."/>
        </authorList>
    </citation>
    <scope>NUCLEOTIDE SEQUENCE [LARGE SCALE GENOMIC DNA]</scope>
    <source>
        <strain evidence="3 4">NCPPB 101</strain>
    </source>
</reference>
<comment type="caution">
    <text evidence="3">The sequence shown here is derived from an EMBL/GenBank/DDBJ whole genome shotgun (WGS) entry which is preliminary data.</text>
</comment>
<evidence type="ECO:0000259" key="2">
    <source>
        <dbReference type="Pfam" id="PF02518"/>
    </source>
</evidence>
<accession>A0ABS8HD13</accession>
<dbReference type="InterPro" id="IPR036890">
    <property type="entry name" value="HATPase_C_sf"/>
</dbReference>
<feature type="region of interest" description="Disordered" evidence="1">
    <location>
        <begin position="1"/>
        <end position="28"/>
    </location>
</feature>
<dbReference type="Gene3D" id="3.30.565.10">
    <property type="entry name" value="Histidine kinase-like ATPase, C-terminal domain"/>
    <property type="match status" value="1"/>
</dbReference>
<protein>
    <recommendedName>
        <fullName evidence="2">Histidine kinase/HSP90-like ATPase domain-containing protein</fullName>
    </recommendedName>
</protein>
<dbReference type="Pfam" id="PF02518">
    <property type="entry name" value="HATPase_c"/>
    <property type="match status" value="1"/>
</dbReference>
<evidence type="ECO:0000313" key="4">
    <source>
        <dbReference type="Proteomes" id="UP001199206"/>
    </source>
</evidence>
<dbReference type="SUPFAM" id="SSF55874">
    <property type="entry name" value="ATPase domain of HSP90 chaperone/DNA topoisomerase II/histidine kinase"/>
    <property type="match status" value="1"/>
</dbReference>
<proteinExistence type="predicted"/>
<gene>
    <name evidence="3" type="ORF">LL965_02940</name>
</gene>
<feature type="domain" description="Histidine kinase/HSP90-like ATPase" evidence="2">
    <location>
        <begin position="131"/>
        <end position="205"/>
    </location>
</feature>
<evidence type="ECO:0000313" key="3">
    <source>
        <dbReference type="EMBL" id="MCC4619080.1"/>
    </source>
</evidence>
<keyword evidence="4" id="KW-1185">Reference proteome</keyword>
<dbReference type="Proteomes" id="UP001199206">
    <property type="component" value="Unassembled WGS sequence"/>
</dbReference>
<dbReference type="InterPro" id="IPR003594">
    <property type="entry name" value="HATPase_dom"/>
</dbReference>
<sequence>MCAYAATAPSVRSGPARHDTDEPAATPPAVPAADLAAMRQTLARLGFQCVAGVSAARFEAADATSVLAASGYLHGVDAETGQFPHAHDSLLRTLASLVQPALDGAAFEEQAPDQENGPYRLVAYLDGKRYQIEVGLHGHRLSIRDSGDGFDTALAAQRYTASLKQSVKQGGGAGLGLFLIRRICERFGWRLHLESSTPQGALAIIDFHA</sequence>
<evidence type="ECO:0000256" key="1">
    <source>
        <dbReference type="SAM" id="MobiDB-lite"/>
    </source>
</evidence>
<dbReference type="RefSeq" id="WP_228325634.1">
    <property type="nucleotide sequence ID" value="NZ_CAWQPJ010000111.1"/>
</dbReference>
<name>A0ABS8HD13_9XANT</name>
<dbReference type="EMBL" id="JAJGQJ010000003">
    <property type="protein sequence ID" value="MCC4619080.1"/>
    <property type="molecule type" value="Genomic_DNA"/>
</dbReference>